<feature type="transmembrane region" description="Helical" evidence="1">
    <location>
        <begin position="473"/>
        <end position="494"/>
    </location>
</feature>
<protein>
    <submittedName>
        <fullName evidence="2">Uncharacterized protein</fullName>
    </submittedName>
</protein>
<feature type="transmembrane region" description="Helical" evidence="1">
    <location>
        <begin position="788"/>
        <end position="811"/>
    </location>
</feature>
<dbReference type="EMBL" id="MU865356">
    <property type="protein sequence ID" value="KAK4225974.1"/>
    <property type="molecule type" value="Genomic_DNA"/>
</dbReference>
<sequence length="844" mass="94778">MRPGSILVPFLFADFSKTADASNSTSGPASGSSIGNRGPLALSHSWDRSGIISILPVDHQYRPPACIRTECPTFYERWMSSLILNATDFSLFEEHFVNTLTFSRYYVWLDREKFGCTTAFDDALRICPSMCRWNDQTQRDQLGYAGNSSAVEPLDSLEWLVVTCDGFADFQRPSRFELSRHFPDSPNALPKESDSFIAGYVDNMENVCGNGQCQDYLVNAVKGGARVARTGGYLYSRARWCRGISYPETCDGMCALSWQRGDLLTWMNETCSPVIGWNGLPSNWTDLVPVLRSDLNPWPWNVTSSDGEKGRDCPSSGGLLAAFAAINIALALLTPISGRRTVIKRISFGYLGNLDTQTWLPMGVLIAGLNIMVNFLNAVVIAKTPGYEGVNIKGLGLLWCTRPRLAWIVVALVPWGGKEGLYLSSAASSLTAEVIMQLVSAYVFGHVANYGRKQRFYKVKHGLGDTKLGRYGLTMYAGAAMWLAVVIFALAACFESVTGLTARLDGLMARVWKPNSLKKEKECRGRYEALHDQFSKLDLTFLHQQLSSKQNTHDSGIVEPEWMLACTQELIDCAELCKASWHSLVETSERIEQSLTEDADEYEMIKRGILIGDLPDDATRETHDAFQRFEEAQGILLQVPTEAGNKARETWRQVATARRRLEYQKANVVARAKRRSVATSFLGQWLGVGRASRQRIEDRIETLLDDPAYVVILNNIHDHARLLEKACAESQQRWKRIVKSRRLIKTERLAKEEIFLQSVLIFSRTRKRPLQKWTVTQNVKSERRLRKFVYVAVFGMMGCWVAQWVWWAGYVQLMGDLYCPPKLTALVANWIIVSVIGLFLGASA</sequence>
<evidence type="ECO:0000313" key="2">
    <source>
        <dbReference type="EMBL" id="KAK4225974.1"/>
    </source>
</evidence>
<evidence type="ECO:0000256" key="1">
    <source>
        <dbReference type="SAM" id="Phobius"/>
    </source>
</evidence>
<reference evidence="2" key="2">
    <citation type="submission" date="2023-05" db="EMBL/GenBank/DDBJ databases">
        <authorList>
            <consortium name="Lawrence Berkeley National Laboratory"/>
            <person name="Steindorff A."/>
            <person name="Hensen N."/>
            <person name="Bonometti L."/>
            <person name="Westerberg I."/>
            <person name="Brannstrom I.O."/>
            <person name="Guillou S."/>
            <person name="Cros-Aarteil S."/>
            <person name="Calhoun S."/>
            <person name="Haridas S."/>
            <person name="Kuo A."/>
            <person name="Mondo S."/>
            <person name="Pangilinan J."/>
            <person name="Riley R."/>
            <person name="Labutti K."/>
            <person name="Andreopoulos B."/>
            <person name="Lipzen A."/>
            <person name="Chen C."/>
            <person name="Yanf M."/>
            <person name="Daum C."/>
            <person name="Ng V."/>
            <person name="Clum A."/>
            <person name="Ohm R."/>
            <person name="Martin F."/>
            <person name="Silar P."/>
            <person name="Natvig D."/>
            <person name="Lalanne C."/>
            <person name="Gautier V."/>
            <person name="Ament-Velasquez S.L."/>
            <person name="Kruys A."/>
            <person name="Hutchinson M.I."/>
            <person name="Powell A.J."/>
            <person name="Barry K."/>
            <person name="Miller A.N."/>
            <person name="Grigoriev I.V."/>
            <person name="Debuchy R."/>
            <person name="Gladieux P."/>
            <person name="Thoren M.H."/>
            <person name="Johannesson H."/>
        </authorList>
    </citation>
    <scope>NUCLEOTIDE SEQUENCE</scope>
    <source>
        <strain evidence="2">CBS 990.96</strain>
    </source>
</reference>
<feature type="transmembrane region" description="Helical" evidence="1">
    <location>
        <begin position="823"/>
        <end position="842"/>
    </location>
</feature>
<comment type="caution">
    <text evidence="2">The sequence shown here is derived from an EMBL/GenBank/DDBJ whole genome shotgun (WGS) entry which is preliminary data.</text>
</comment>
<keyword evidence="1" id="KW-0812">Transmembrane</keyword>
<feature type="transmembrane region" description="Helical" evidence="1">
    <location>
        <begin position="359"/>
        <end position="382"/>
    </location>
</feature>
<dbReference type="Proteomes" id="UP001301958">
    <property type="component" value="Unassembled WGS sequence"/>
</dbReference>
<keyword evidence="3" id="KW-1185">Reference proteome</keyword>
<name>A0AAN7BMB2_9PEZI</name>
<reference evidence="2" key="1">
    <citation type="journal article" date="2023" name="Mol. Phylogenet. Evol.">
        <title>Genome-scale phylogeny and comparative genomics of the fungal order Sordariales.</title>
        <authorList>
            <person name="Hensen N."/>
            <person name="Bonometti L."/>
            <person name="Westerberg I."/>
            <person name="Brannstrom I.O."/>
            <person name="Guillou S."/>
            <person name="Cros-Aarteil S."/>
            <person name="Calhoun S."/>
            <person name="Haridas S."/>
            <person name="Kuo A."/>
            <person name="Mondo S."/>
            <person name="Pangilinan J."/>
            <person name="Riley R."/>
            <person name="LaButti K."/>
            <person name="Andreopoulos B."/>
            <person name="Lipzen A."/>
            <person name="Chen C."/>
            <person name="Yan M."/>
            <person name="Daum C."/>
            <person name="Ng V."/>
            <person name="Clum A."/>
            <person name="Steindorff A."/>
            <person name="Ohm R.A."/>
            <person name="Martin F."/>
            <person name="Silar P."/>
            <person name="Natvig D.O."/>
            <person name="Lalanne C."/>
            <person name="Gautier V."/>
            <person name="Ament-Velasquez S.L."/>
            <person name="Kruys A."/>
            <person name="Hutchinson M.I."/>
            <person name="Powell A.J."/>
            <person name="Barry K."/>
            <person name="Miller A.N."/>
            <person name="Grigoriev I.V."/>
            <person name="Debuchy R."/>
            <person name="Gladieux P."/>
            <person name="Hiltunen Thoren M."/>
            <person name="Johannesson H."/>
        </authorList>
    </citation>
    <scope>NUCLEOTIDE SEQUENCE</scope>
    <source>
        <strain evidence="2">CBS 990.96</strain>
    </source>
</reference>
<organism evidence="2 3">
    <name type="scientific">Podospora fimiseda</name>
    <dbReference type="NCBI Taxonomy" id="252190"/>
    <lineage>
        <taxon>Eukaryota</taxon>
        <taxon>Fungi</taxon>
        <taxon>Dikarya</taxon>
        <taxon>Ascomycota</taxon>
        <taxon>Pezizomycotina</taxon>
        <taxon>Sordariomycetes</taxon>
        <taxon>Sordariomycetidae</taxon>
        <taxon>Sordariales</taxon>
        <taxon>Podosporaceae</taxon>
        <taxon>Podospora</taxon>
    </lineage>
</organism>
<keyword evidence="1" id="KW-0472">Membrane</keyword>
<evidence type="ECO:0000313" key="3">
    <source>
        <dbReference type="Proteomes" id="UP001301958"/>
    </source>
</evidence>
<proteinExistence type="predicted"/>
<accession>A0AAN7BMB2</accession>
<dbReference type="AlphaFoldDB" id="A0AAN7BMB2"/>
<keyword evidence="1" id="KW-1133">Transmembrane helix</keyword>
<feature type="transmembrane region" description="Helical" evidence="1">
    <location>
        <begin position="319"/>
        <end position="338"/>
    </location>
</feature>
<gene>
    <name evidence="2" type="ORF">QBC38DRAFT_481728</name>
</gene>